<dbReference type="InterPro" id="IPR040361">
    <property type="entry name" value="TPD1"/>
</dbReference>
<evidence type="ECO:0000256" key="2">
    <source>
        <dbReference type="SAM" id="MobiDB-lite"/>
    </source>
</evidence>
<dbReference type="Proteomes" id="UP001341281">
    <property type="component" value="Chromosome 01"/>
</dbReference>
<feature type="region of interest" description="Disordered" evidence="2">
    <location>
        <begin position="19"/>
        <end position="113"/>
    </location>
</feature>
<dbReference type="EMBL" id="CP144745">
    <property type="protein sequence ID" value="WVZ51466.1"/>
    <property type="molecule type" value="Genomic_DNA"/>
</dbReference>
<evidence type="ECO:0000313" key="3">
    <source>
        <dbReference type="EMBL" id="WVZ51466.1"/>
    </source>
</evidence>
<proteinExistence type="predicted"/>
<evidence type="ECO:0000256" key="1">
    <source>
        <dbReference type="ARBA" id="ARBA00022729"/>
    </source>
</evidence>
<sequence length="213" mass="22537">MLWDRFYDKGSNYIPSAAARPRAAAASFPGGTLHGRRRRPAVSDLVRRGAGPEARAGGDGGGRDGWRSCRSRGQGRWRRDGTPAGGGSGGSGGEERRRDDGAQTRSGRRKRTCKITKGRKDILSNISVGNAQHCKLSDLVVTQTAVPSGGDAKLSCAGFSSAMGINPDVLSADGKLCTLNGGRPNGMGANYAIRFSYAWRSKIDLKPVSSTRK</sequence>
<dbReference type="Pfam" id="PF24068">
    <property type="entry name" value="TPD1_C"/>
    <property type="match status" value="1"/>
</dbReference>
<protein>
    <submittedName>
        <fullName evidence="3">Uncharacterized protein</fullName>
    </submittedName>
</protein>
<dbReference type="AlphaFoldDB" id="A0AAQ3SG89"/>
<gene>
    <name evidence="3" type="ORF">U9M48_002612</name>
</gene>
<keyword evidence="4" id="KW-1185">Reference proteome</keyword>
<reference evidence="3 4" key="1">
    <citation type="submission" date="2024-02" db="EMBL/GenBank/DDBJ databases">
        <title>High-quality chromosome-scale genome assembly of Pensacola bahiagrass (Paspalum notatum Flugge var. saurae).</title>
        <authorList>
            <person name="Vega J.M."/>
            <person name="Podio M."/>
            <person name="Orjuela J."/>
            <person name="Siena L.A."/>
            <person name="Pessino S.C."/>
            <person name="Combes M.C."/>
            <person name="Mariac C."/>
            <person name="Albertini E."/>
            <person name="Pupilli F."/>
            <person name="Ortiz J.P.A."/>
            <person name="Leblanc O."/>
        </authorList>
    </citation>
    <scope>NUCLEOTIDE SEQUENCE [LARGE SCALE GENOMIC DNA]</scope>
    <source>
        <strain evidence="3">R1</strain>
        <tissue evidence="3">Leaf</tissue>
    </source>
</reference>
<keyword evidence="1" id="KW-0732">Signal</keyword>
<accession>A0AAQ3SG89</accession>
<feature type="compositionally biased region" description="Basic and acidic residues" evidence="2">
    <location>
        <begin position="93"/>
        <end position="102"/>
    </location>
</feature>
<organism evidence="3 4">
    <name type="scientific">Paspalum notatum var. saurae</name>
    <dbReference type="NCBI Taxonomy" id="547442"/>
    <lineage>
        <taxon>Eukaryota</taxon>
        <taxon>Viridiplantae</taxon>
        <taxon>Streptophyta</taxon>
        <taxon>Embryophyta</taxon>
        <taxon>Tracheophyta</taxon>
        <taxon>Spermatophyta</taxon>
        <taxon>Magnoliopsida</taxon>
        <taxon>Liliopsida</taxon>
        <taxon>Poales</taxon>
        <taxon>Poaceae</taxon>
        <taxon>PACMAD clade</taxon>
        <taxon>Panicoideae</taxon>
        <taxon>Andropogonodae</taxon>
        <taxon>Paspaleae</taxon>
        <taxon>Paspalinae</taxon>
        <taxon>Paspalum</taxon>
    </lineage>
</organism>
<feature type="compositionally biased region" description="Gly residues" evidence="2">
    <location>
        <begin position="83"/>
        <end position="92"/>
    </location>
</feature>
<name>A0AAQ3SG89_PASNO</name>
<evidence type="ECO:0000313" key="4">
    <source>
        <dbReference type="Proteomes" id="UP001341281"/>
    </source>
</evidence>